<dbReference type="Pfam" id="PF12260">
    <property type="entry name" value="PIP49_C"/>
    <property type="match status" value="1"/>
</dbReference>
<protein>
    <submittedName>
        <fullName evidence="12">Uncharacterized protein</fullName>
    </submittedName>
</protein>
<dbReference type="PANTHER" id="PTHR21093">
    <property type="entry name" value="DIVERGENT PROTEIN KINASE DOMAIN 1C-RELATED"/>
    <property type="match status" value="1"/>
</dbReference>
<keyword evidence="3 9" id="KW-0812">Transmembrane</keyword>
<accession>A0AAE1ALA0</accession>
<feature type="transmembrane region" description="Helical" evidence="9">
    <location>
        <begin position="21"/>
        <end position="39"/>
    </location>
</feature>
<dbReference type="Pfam" id="PF14875">
    <property type="entry name" value="PIP49_N"/>
    <property type="match status" value="1"/>
</dbReference>
<comment type="similarity">
    <text evidence="2">Belongs to the DIPK family.</text>
</comment>
<keyword evidence="4" id="KW-0256">Endoplasmic reticulum</keyword>
<dbReference type="EMBL" id="JAWDGP010001646">
    <property type="protein sequence ID" value="KAK3789625.1"/>
    <property type="molecule type" value="Genomic_DNA"/>
</dbReference>
<comment type="caution">
    <text evidence="12">The sequence shown here is derived from an EMBL/GenBank/DDBJ whole genome shotgun (WGS) entry which is preliminary data.</text>
</comment>
<evidence type="ECO:0000313" key="13">
    <source>
        <dbReference type="Proteomes" id="UP001283361"/>
    </source>
</evidence>
<comment type="subcellular location">
    <subcellularLocation>
        <location evidence="1">Endoplasmic reticulum membrane</location>
        <topology evidence="1">Single-pass type II membrane protein</topology>
    </subcellularLocation>
</comment>
<evidence type="ECO:0000256" key="2">
    <source>
        <dbReference type="ARBA" id="ARBA00006338"/>
    </source>
</evidence>
<keyword evidence="6 9" id="KW-1133">Transmembrane helix</keyword>
<evidence type="ECO:0000256" key="5">
    <source>
        <dbReference type="ARBA" id="ARBA00022968"/>
    </source>
</evidence>
<evidence type="ECO:0000256" key="1">
    <source>
        <dbReference type="ARBA" id="ARBA00004648"/>
    </source>
</evidence>
<dbReference type="AlphaFoldDB" id="A0AAE1ALA0"/>
<evidence type="ECO:0000259" key="10">
    <source>
        <dbReference type="Pfam" id="PF12260"/>
    </source>
</evidence>
<evidence type="ECO:0000256" key="4">
    <source>
        <dbReference type="ARBA" id="ARBA00022824"/>
    </source>
</evidence>
<feature type="domain" description="FAM69 N-terminal" evidence="11">
    <location>
        <begin position="23"/>
        <end position="112"/>
    </location>
</feature>
<evidence type="ECO:0000313" key="12">
    <source>
        <dbReference type="EMBL" id="KAK3789625.1"/>
    </source>
</evidence>
<dbReference type="Proteomes" id="UP001283361">
    <property type="component" value="Unassembled WGS sequence"/>
</dbReference>
<keyword evidence="7 9" id="KW-0472">Membrane</keyword>
<keyword evidence="13" id="KW-1185">Reference proteome</keyword>
<evidence type="ECO:0000256" key="8">
    <source>
        <dbReference type="ARBA" id="ARBA00023157"/>
    </source>
</evidence>
<evidence type="ECO:0000256" key="6">
    <source>
        <dbReference type="ARBA" id="ARBA00022989"/>
    </source>
</evidence>
<evidence type="ECO:0000259" key="11">
    <source>
        <dbReference type="Pfam" id="PF14875"/>
    </source>
</evidence>
<dbReference type="PANTHER" id="PTHR21093:SF2">
    <property type="entry name" value="DIVERGENT PROTEIN KINASE DOMAIN 1C"/>
    <property type="match status" value="1"/>
</dbReference>
<reference evidence="12" key="1">
    <citation type="journal article" date="2023" name="G3 (Bethesda)">
        <title>A reference genome for the long-term kleptoplast-retaining sea slug Elysia crispata morphotype clarki.</title>
        <authorList>
            <person name="Eastman K.E."/>
            <person name="Pendleton A.L."/>
            <person name="Shaikh M.A."/>
            <person name="Suttiyut T."/>
            <person name="Ogas R."/>
            <person name="Tomko P."/>
            <person name="Gavelis G."/>
            <person name="Widhalm J.R."/>
            <person name="Wisecaver J.H."/>
        </authorList>
    </citation>
    <scope>NUCLEOTIDE SEQUENCE</scope>
    <source>
        <strain evidence="12">ECLA1</strain>
    </source>
</reference>
<evidence type="ECO:0000256" key="9">
    <source>
        <dbReference type="SAM" id="Phobius"/>
    </source>
</evidence>
<proteinExistence type="inferred from homology"/>
<evidence type="ECO:0000256" key="3">
    <source>
        <dbReference type="ARBA" id="ARBA00022692"/>
    </source>
</evidence>
<feature type="domain" description="FAM69 protein-kinase" evidence="10">
    <location>
        <begin position="218"/>
        <end position="410"/>
    </location>
</feature>
<dbReference type="InterPro" id="IPR022049">
    <property type="entry name" value="FAM69_kinase_dom"/>
</dbReference>
<organism evidence="12 13">
    <name type="scientific">Elysia crispata</name>
    <name type="common">lettuce slug</name>
    <dbReference type="NCBI Taxonomy" id="231223"/>
    <lineage>
        <taxon>Eukaryota</taxon>
        <taxon>Metazoa</taxon>
        <taxon>Spiralia</taxon>
        <taxon>Lophotrochozoa</taxon>
        <taxon>Mollusca</taxon>
        <taxon>Gastropoda</taxon>
        <taxon>Heterobranchia</taxon>
        <taxon>Euthyneura</taxon>
        <taxon>Panpulmonata</taxon>
        <taxon>Sacoglossa</taxon>
        <taxon>Placobranchoidea</taxon>
        <taxon>Plakobranchidae</taxon>
        <taxon>Elysia</taxon>
    </lineage>
</organism>
<keyword evidence="8" id="KW-1015">Disulfide bond</keyword>
<dbReference type="GO" id="GO:0005789">
    <property type="term" value="C:endoplasmic reticulum membrane"/>
    <property type="evidence" value="ECO:0007669"/>
    <property type="project" value="UniProtKB-SubCell"/>
</dbReference>
<sequence>MSGSRLKYFLLNFSSEVRKRPKVLIVFLIVLGLIVWTTPSGKVLSLRERLVAVPCENDDSKHLIEDVCKLYERKEIIGDLCEPLCRKQSIQFSQCLNYKRGKHVIAVQCKDHCVPGKTVSAVLKMARLNGSPLAKHLAEAGKELLVKTNPKVDPNTVDPFEYFISSESLSILTSDYLNDEYGYFARDDQDLLSVIWGEDYPEKFRGPHTNLVFARIYWSLLRQNEFRISRVFSEWEVFPNIYNFCGPLYMAEHFPPFKSLDALFPFLHSEFPAWSNRAKLAIQILELVQRMDTMEHPLHLCDTKSPHFGFTPSGQVRFIDSDTVFADEALSRIMSSQVCGSDAECVFYDCEGFCNIKTGKCLEMRTNNNLQVVCSKVFRGTTFASYGGLLSTPPKSVAAKLTALVTECATESKQDISGIVTRKPSQDTLLKLQRYLLESLKEEEAGKS</sequence>
<dbReference type="InterPro" id="IPR029244">
    <property type="entry name" value="FAM69_N"/>
</dbReference>
<evidence type="ECO:0000256" key="7">
    <source>
        <dbReference type="ARBA" id="ARBA00023136"/>
    </source>
</evidence>
<gene>
    <name evidence="12" type="ORF">RRG08_050068</name>
</gene>
<name>A0AAE1ALA0_9GAST</name>
<keyword evidence="5" id="KW-0735">Signal-anchor</keyword>